<dbReference type="CDD" id="cd07184">
    <property type="entry name" value="E_set_Isoamylase_like_N"/>
    <property type="match status" value="1"/>
</dbReference>
<dbReference type="Gene3D" id="2.60.40.10">
    <property type="entry name" value="Immunoglobulins"/>
    <property type="match status" value="1"/>
</dbReference>
<evidence type="ECO:0000313" key="3">
    <source>
        <dbReference type="EMBL" id="NJC24555.1"/>
    </source>
</evidence>
<feature type="compositionally biased region" description="Basic and acidic residues" evidence="1">
    <location>
        <begin position="103"/>
        <end position="123"/>
    </location>
</feature>
<gene>
    <name evidence="3" type="ORF">GGR27_000036</name>
</gene>
<sequence>MIKTTYTKSKQAYKVTFELAAEQIGEKRDLRVLGSFNDWSWADGVALKFSKNKYTGHTELPAGHYQFRYLADEDEWVNDPSVEGYTESGYGTKNCCLSLDQVEEKTSDKKAPQKKEATKKDTVAAKPAKASAAKKKETAQATAKPAKSKTKQEVAKKATSAKSTKKSAPADDLKRIEGIGPKIAGLLKKADISSFADLAKASDKKLADVLQEAGARFRLAKPKTWQEQAKLAAAGKNEELKNLQDELKGGVRK</sequence>
<keyword evidence="4" id="KW-1185">Reference proteome</keyword>
<reference evidence="3 4" key="1">
    <citation type="submission" date="2020-03" db="EMBL/GenBank/DDBJ databases">
        <title>Genomic Encyclopedia of Type Strains, Phase IV (KMG-IV): sequencing the most valuable type-strain genomes for metagenomic binning, comparative biology and taxonomic classification.</title>
        <authorList>
            <person name="Goeker M."/>
        </authorList>
    </citation>
    <scope>NUCLEOTIDE SEQUENCE [LARGE SCALE GENOMIC DNA]</scope>
    <source>
        <strain evidence="3 4">DSM 105096</strain>
    </source>
</reference>
<evidence type="ECO:0000313" key="4">
    <source>
        <dbReference type="Proteomes" id="UP000770785"/>
    </source>
</evidence>
<dbReference type="InterPro" id="IPR014756">
    <property type="entry name" value="Ig_E-set"/>
</dbReference>
<dbReference type="SUPFAM" id="SSF81296">
    <property type="entry name" value="E set domains"/>
    <property type="match status" value="1"/>
</dbReference>
<evidence type="ECO:0000256" key="1">
    <source>
        <dbReference type="SAM" id="MobiDB-lite"/>
    </source>
</evidence>
<dbReference type="Pfam" id="PF14520">
    <property type="entry name" value="HHH_5"/>
    <property type="match status" value="1"/>
</dbReference>
<accession>A0ABX0X5S8</accession>
<feature type="domain" description="AMP-activated protein kinase glycogen-binding" evidence="2">
    <location>
        <begin position="29"/>
        <end position="87"/>
    </location>
</feature>
<evidence type="ECO:0000259" key="2">
    <source>
        <dbReference type="Pfam" id="PF16561"/>
    </source>
</evidence>
<protein>
    <submittedName>
        <fullName evidence="3">Flap endonuclease-1-like 5' DNA nuclease</fullName>
    </submittedName>
</protein>
<dbReference type="Proteomes" id="UP000770785">
    <property type="component" value="Unassembled WGS sequence"/>
</dbReference>
<feature type="region of interest" description="Disordered" evidence="1">
    <location>
        <begin position="103"/>
        <end position="173"/>
    </location>
</feature>
<comment type="caution">
    <text evidence="3">The sequence shown here is derived from an EMBL/GenBank/DDBJ whole genome shotgun (WGS) entry which is preliminary data.</text>
</comment>
<dbReference type="Pfam" id="PF16561">
    <property type="entry name" value="AMPK1_CBM"/>
    <property type="match status" value="1"/>
</dbReference>
<name>A0ABX0X5S8_9BACT</name>
<dbReference type="EMBL" id="JAATJH010000001">
    <property type="protein sequence ID" value="NJC24555.1"/>
    <property type="molecule type" value="Genomic_DNA"/>
</dbReference>
<dbReference type="Gene3D" id="1.10.150.20">
    <property type="entry name" value="5' to 3' exonuclease, C-terminal subdomain"/>
    <property type="match status" value="1"/>
</dbReference>
<proteinExistence type="predicted"/>
<dbReference type="InterPro" id="IPR013783">
    <property type="entry name" value="Ig-like_fold"/>
</dbReference>
<dbReference type="RefSeq" id="WP_168035378.1">
    <property type="nucleotide sequence ID" value="NZ_JAATJH010000001.1"/>
</dbReference>
<dbReference type="InterPro" id="IPR032640">
    <property type="entry name" value="AMPK1_CBM"/>
</dbReference>
<organism evidence="3 4">
    <name type="scientific">Neolewinella antarctica</name>
    <dbReference type="NCBI Taxonomy" id="442734"/>
    <lineage>
        <taxon>Bacteria</taxon>
        <taxon>Pseudomonadati</taxon>
        <taxon>Bacteroidota</taxon>
        <taxon>Saprospiria</taxon>
        <taxon>Saprospirales</taxon>
        <taxon>Lewinellaceae</taxon>
        <taxon>Neolewinella</taxon>
    </lineage>
</organism>